<keyword evidence="1" id="KW-0812">Transmembrane</keyword>
<evidence type="ECO:0000256" key="1">
    <source>
        <dbReference type="SAM" id="Phobius"/>
    </source>
</evidence>
<gene>
    <name evidence="2" type="ORF">GGX14DRAFT_483747</name>
</gene>
<keyword evidence="1" id="KW-1133">Transmembrane helix</keyword>
<reference evidence="2" key="1">
    <citation type="submission" date="2023-03" db="EMBL/GenBank/DDBJ databases">
        <title>Massive genome expansion in bonnet fungi (Mycena s.s.) driven by repeated elements and novel gene families across ecological guilds.</title>
        <authorList>
            <consortium name="Lawrence Berkeley National Laboratory"/>
            <person name="Harder C.B."/>
            <person name="Miyauchi S."/>
            <person name="Viragh M."/>
            <person name="Kuo A."/>
            <person name="Thoen E."/>
            <person name="Andreopoulos B."/>
            <person name="Lu D."/>
            <person name="Skrede I."/>
            <person name="Drula E."/>
            <person name="Henrissat B."/>
            <person name="Morin E."/>
            <person name="Kohler A."/>
            <person name="Barry K."/>
            <person name="LaButti K."/>
            <person name="Morin E."/>
            <person name="Salamov A."/>
            <person name="Lipzen A."/>
            <person name="Mereny Z."/>
            <person name="Hegedus B."/>
            <person name="Baldrian P."/>
            <person name="Stursova M."/>
            <person name="Weitz H."/>
            <person name="Taylor A."/>
            <person name="Grigoriev I.V."/>
            <person name="Nagy L.G."/>
            <person name="Martin F."/>
            <person name="Kauserud H."/>
        </authorList>
    </citation>
    <scope>NUCLEOTIDE SEQUENCE</scope>
    <source>
        <strain evidence="2">9144</strain>
    </source>
</reference>
<proteinExistence type="predicted"/>
<organism evidence="2 3">
    <name type="scientific">Mycena pura</name>
    <dbReference type="NCBI Taxonomy" id="153505"/>
    <lineage>
        <taxon>Eukaryota</taxon>
        <taxon>Fungi</taxon>
        <taxon>Dikarya</taxon>
        <taxon>Basidiomycota</taxon>
        <taxon>Agaricomycotina</taxon>
        <taxon>Agaricomycetes</taxon>
        <taxon>Agaricomycetidae</taxon>
        <taxon>Agaricales</taxon>
        <taxon>Marasmiineae</taxon>
        <taxon>Mycenaceae</taxon>
        <taxon>Mycena</taxon>
    </lineage>
</organism>
<dbReference type="Proteomes" id="UP001219525">
    <property type="component" value="Unassembled WGS sequence"/>
</dbReference>
<feature type="transmembrane region" description="Helical" evidence="1">
    <location>
        <begin position="97"/>
        <end position="115"/>
    </location>
</feature>
<name>A0AAD6ULI1_9AGAR</name>
<dbReference type="AlphaFoldDB" id="A0AAD6ULI1"/>
<sequence>MIAAAVIYFYDFLLTFLSEIKYCGRKGLFTYIFASVRTTSGAYQMIVVVKISLDSWTSKNCAEWSSIAQAFDAIFQFLCVVGISLRTYAVYNRNRIVIGLLLPVGLLGPLLNVAVPNPSVFPRCRAFDSTPSSEYVPPKLVPCIRTIFDMVAAILILARLRPSFWGWSLARKFGVEGGMDLSLLLCGILTIEAICVQVSTNARNFIGPFLDS</sequence>
<evidence type="ECO:0000313" key="2">
    <source>
        <dbReference type="EMBL" id="KAJ7190145.1"/>
    </source>
</evidence>
<protein>
    <submittedName>
        <fullName evidence="2">Uncharacterized protein</fullName>
    </submittedName>
</protein>
<evidence type="ECO:0000313" key="3">
    <source>
        <dbReference type="Proteomes" id="UP001219525"/>
    </source>
</evidence>
<dbReference type="EMBL" id="JARJCW010000156">
    <property type="protein sequence ID" value="KAJ7190145.1"/>
    <property type="molecule type" value="Genomic_DNA"/>
</dbReference>
<comment type="caution">
    <text evidence="2">The sequence shown here is derived from an EMBL/GenBank/DDBJ whole genome shotgun (WGS) entry which is preliminary data.</text>
</comment>
<accession>A0AAD6ULI1</accession>
<keyword evidence="1" id="KW-0472">Membrane</keyword>
<keyword evidence="3" id="KW-1185">Reference proteome</keyword>